<evidence type="ECO:0000313" key="1">
    <source>
        <dbReference type="EMBL" id="MBP0458413.1"/>
    </source>
</evidence>
<dbReference type="AlphaFoldDB" id="A0A940MCK0"/>
<protein>
    <submittedName>
        <fullName evidence="1">SPOR domain-containing protein</fullName>
    </submittedName>
</protein>
<organism evidence="1 2">
    <name type="scientific">Streptomyces montanisoli</name>
    <dbReference type="NCBI Taxonomy" id="2798581"/>
    <lineage>
        <taxon>Bacteria</taxon>
        <taxon>Bacillati</taxon>
        <taxon>Actinomycetota</taxon>
        <taxon>Actinomycetes</taxon>
        <taxon>Kitasatosporales</taxon>
        <taxon>Streptomycetaceae</taxon>
        <taxon>Streptomyces</taxon>
    </lineage>
</organism>
<sequence length="72" mass="8162">MTEGGTALPWQVVREDGNGNRYRVAWYATRDEAQRLAESLDGRREEGTLYCVEHAERAADVQLPERVEQSAP</sequence>
<dbReference type="RefSeq" id="WP_209340171.1">
    <property type="nucleotide sequence ID" value="NZ_JAGIQL010000041.1"/>
</dbReference>
<gene>
    <name evidence="1" type="ORF">JFN87_12985</name>
</gene>
<name>A0A940MCK0_9ACTN</name>
<proteinExistence type="predicted"/>
<dbReference type="Proteomes" id="UP000670475">
    <property type="component" value="Unassembled WGS sequence"/>
</dbReference>
<keyword evidence="2" id="KW-1185">Reference proteome</keyword>
<evidence type="ECO:0000313" key="2">
    <source>
        <dbReference type="Proteomes" id="UP000670475"/>
    </source>
</evidence>
<comment type="caution">
    <text evidence="1">The sequence shown here is derived from an EMBL/GenBank/DDBJ whole genome shotgun (WGS) entry which is preliminary data.</text>
</comment>
<reference evidence="1" key="1">
    <citation type="submission" date="2021-03" db="EMBL/GenBank/DDBJ databases">
        <title>Whole genome sequence of Streptomyces bomunensis MMS17-BM035.</title>
        <authorList>
            <person name="Lee J.H."/>
        </authorList>
    </citation>
    <scope>NUCLEOTIDE SEQUENCE</scope>
    <source>
        <strain evidence="1">MMS17-BM035</strain>
    </source>
</reference>
<accession>A0A940MCK0</accession>
<dbReference type="EMBL" id="JAGIQL010000041">
    <property type="protein sequence ID" value="MBP0458413.1"/>
    <property type="molecule type" value="Genomic_DNA"/>
</dbReference>